<protein>
    <submittedName>
        <fullName evidence="6">TetR/AcrR family transcriptional regulator</fullName>
    </submittedName>
</protein>
<dbReference type="SUPFAM" id="SSF46689">
    <property type="entry name" value="Homeodomain-like"/>
    <property type="match status" value="1"/>
</dbReference>
<dbReference type="Pfam" id="PF16925">
    <property type="entry name" value="TetR_C_13"/>
    <property type="match status" value="1"/>
</dbReference>
<dbReference type="SUPFAM" id="SSF48498">
    <property type="entry name" value="Tetracyclin repressor-like, C-terminal domain"/>
    <property type="match status" value="1"/>
</dbReference>
<dbReference type="Gene3D" id="1.10.357.10">
    <property type="entry name" value="Tetracycline Repressor, domain 2"/>
    <property type="match status" value="1"/>
</dbReference>
<sequence length="218" mass="23505">MNTAVKSLIMITMIDDLYHAPRKGGRPLSFDRDAALQKAMVLFWRYGYEGTSLATLTAALGVKPSSIYTAFGDKKRLFLEAVELYLASGPAVEDVVSDGKSLTEVVHELLVNAATKFTGEETPRGCLLATSVISCSQDSMDLQEMLAGIRRHLEAQLLIRISYAIDKGEIGPDVNPVALAGLIMAVAQGMSTLARDGASRSHLMSIVDITLASLPFRT</sequence>
<organism evidence="6 7">
    <name type="scientific">Rhizobium croatiense</name>
    <dbReference type="NCBI Taxonomy" id="2867516"/>
    <lineage>
        <taxon>Bacteria</taxon>
        <taxon>Pseudomonadati</taxon>
        <taxon>Pseudomonadota</taxon>
        <taxon>Alphaproteobacteria</taxon>
        <taxon>Hyphomicrobiales</taxon>
        <taxon>Rhizobiaceae</taxon>
        <taxon>Rhizobium/Agrobacterium group</taxon>
        <taxon>Rhizobium</taxon>
    </lineage>
</organism>
<dbReference type="InterPro" id="IPR011075">
    <property type="entry name" value="TetR_C"/>
</dbReference>
<dbReference type="PROSITE" id="PS50977">
    <property type="entry name" value="HTH_TETR_2"/>
    <property type="match status" value="1"/>
</dbReference>
<keyword evidence="3" id="KW-0804">Transcription</keyword>
<proteinExistence type="predicted"/>
<evidence type="ECO:0000256" key="2">
    <source>
        <dbReference type="ARBA" id="ARBA00023125"/>
    </source>
</evidence>
<evidence type="ECO:0000256" key="1">
    <source>
        <dbReference type="ARBA" id="ARBA00023015"/>
    </source>
</evidence>
<dbReference type="InterPro" id="IPR036271">
    <property type="entry name" value="Tet_transcr_reg_TetR-rel_C_sf"/>
</dbReference>
<comment type="caution">
    <text evidence="6">The sequence shown here is derived from an EMBL/GenBank/DDBJ whole genome shotgun (WGS) entry which is preliminary data.</text>
</comment>
<keyword evidence="1" id="KW-0805">Transcription regulation</keyword>
<dbReference type="Pfam" id="PF00440">
    <property type="entry name" value="TetR_N"/>
    <property type="match status" value="1"/>
</dbReference>
<gene>
    <name evidence="6" type="ORF">K6M89_28195</name>
</gene>
<dbReference type="PANTHER" id="PTHR47506">
    <property type="entry name" value="TRANSCRIPTIONAL REGULATORY PROTEIN"/>
    <property type="match status" value="1"/>
</dbReference>
<evidence type="ECO:0000256" key="3">
    <source>
        <dbReference type="ARBA" id="ARBA00023163"/>
    </source>
</evidence>
<keyword evidence="2 4" id="KW-0238">DNA-binding</keyword>
<evidence type="ECO:0000313" key="7">
    <source>
        <dbReference type="Proteomes" id="UP000733858"/>
    </source>
</evidence>
<feature type="DNA-binding region" description="H-T-H motif" evidence="4">
    <location>
        <begin position="52"/>
        <end position="71"/>
    </location>
</feature>
<keyword evidence="7" id="KW-1185">Reference proteome</keyword>
<accession>A0ABS7M8E8</accession>
<dbReference type="InterPro" id="IPR009057">
    <property type="entry name" value="Homeodomain-like_sf"/>
</dbReference>
<dbReference type="InterPro" id="IPR001647">
    <property type="entry name" value="HTH_TetR"/>
</dbReference>
<evidence type="ECO:0000256" key="4">
    <source>
        <dbReference type="PROSITE-ProRule" id="PRU00335"/>
    </source>
</evidence>
<dbReference type="PANTHER" id="PTHR47506:SF1">
    <property type="entry name" value="HTH-TYPE TRANSCRIPTIONAL REGULATOR YJDC"/>
    <property type="match status" value="1"/>
</dbReference>
<dbReference type="Gene3D" id="1.10.10.60">
    <property type="entry name" value="Homeodomain-like"/>
    <property type="match status" value="1"/>
</dbReference>
<dbReference type="Proteomes" id="UP000733858">
    <property type="component" value="Unassembled WGS sequence"/>
</dbReference>
<feature type="domain" description="HTH tetR-type" evidence="5">
    <location>
        <begin position="29"/>
        <end position="89"/>
    </location>
</feature>
<reference evidence="6 7" key="1">
    <citation type="submission" date="2021-08" db="EMBL/GenBank/DDBJ databases">
        <title>Rhizobium croatiense sp. nov. and Rhizobium redzepovicii sp. nov., two new species isolated from nodules of Phaseolus vulgaris in Croatia.</title>
        <authorList>
            <person name="Rajnovic I."/>
            <person name="Ramirez-Bahena M.H."/>
            <person name="Kajic S."/>
            <person name="Igual M.J."/>
            <person name="Peix A."/>
            <person name="Velazquez E."/>
            <person name="Sikora S."/>
        </authorList>
    </citation>
    <scope>NUCLEOTIDE SEQUENCE [LARGE SCALE GENOMIC DNA]</scope>
    <source>
        <strain evidence="6 7">13T</strain>
    </source>
</reference>
<dbReference type="EMBL" id="JAILYJ010000024">
    <property type="protein sequence ID" value="MBY4633147.1"/>
    <property type="molecule type" value="Genomic_DNA"/>
</dbReference>
<evidence type="ECO:0000259" key="5">
    <source>
        <dbReference type="PROSITE" id="PS50977"/>
    </source>
</evidence>
<name>A0ABS7M8E8_9HYPH</name>
<evidence type="ECO:0000313" key="6">
    <source>
        <dbReference type="EMBL" id="MBY4633147.1"/>
    </source>
</evidence>